<dbReference type="GO" id="GO:0003700">
    <property type="term" value="F:DNA-binding transcription factor activity"/>
    <property type="evidence" value="ECO:0007669"/>
    <property type="project" value="InterPro"/>
</dbReference>
<protein>
    <submittedName>
        <fullName evidence="6">DeoR/GlpR family transcriptional regulator</fullName>
    </submittedName>
</protein>
<reference evidence="6 7" key="1">
    <citation type="submission" date="2020-09" db="EMBL/GenBank/DDBJ databases">
        <title>A novel species.</title>
        <authorList>
            <person name="Gao J."/>
        </authorList>
    </citation>
    <scope>NUCLEOTIDE SEQUENCE [LARGE SCALE GENOMIC DNA]</scope>
    <source>
        <strain evidence="6 7">CRXT-Y-14</strain>
    </source>
</reference>
<dbReference type="Pfam" id="PF13377">
    <property type="entry name" value="Peripla_BP_3"/>
    <property type="match status" value="1"/>
</dbReference>
<keyword evidence="3" id="KW-0804">Transcription</keyword>
<name>A0A7H1B1D3_9ACTN</name>
<dbReference type="Proteomes" id="UP000516428">
    <property type="component" value="Chromosome"/>
</dbReference>
<dbReference type="InterPro" id="IPR036388">
    <property type="entry name" value="WH-like_DNA-bd_sf"/>
</dbReference>
<dbReference type="InterPro" id="IPR036390">
    <property type="entry name" value="WH_DNA-bd_sf"/>
</dbReference>
<feature type="domain" description="HTH deoR-type" evidence="5">
    <location>
        <begin position="5"/>
        <end position="60"/>
    </location>
</feature>
<dbReference type="PROSITE" id="PS00894">
    <property type="entry name" value="HTH_DEOR_1"/>
    <property type="match status" value="1"/>
</dbReference>
<dbReference type="InterPro" id="IPR046335">
    <property type="entry name" value="LacI/GalR-like_sensor"/>
</dbReference>
<evidence type="ECO:0000256" key="3">
    <source>
        <dbReference type="ARBA" id="ARBA00023163"/>
    </source>
</evidence>
<accession>A0A7H1B1D3</accession>
<evidence type="ECO:0000256" key="4">
    <source>
        <dbReference type="SAM" id="MobiDB-lite"/>
    </source>
</evidence>
<dbReference type="SUPFAM" id="SSF53822">
    <property type="entry name" value="Periplasmic binding protein-like I"/>
    <property type="match status" value="1"/>
</dbReference>
<dbReference type="EMBL" id="CP061281">
    <property type="protein sequence ID" value="QNS02538.1"/>
    <property type="molecule type" value="Genomic_DNA"/>
</dbReference>
<dbReference type="AlphaFoldDB" id="A0A7H1B1D3"/>
<dbReference type="PANTHER" id="PTHR30146:SF155">
    <property type="entry name" value="ALANINE RACEMASE"/>
    <property type="match status" value="1"/>
</dbReference>
<gene>
    <name evidence="6" type="ORF">IAG42_02150</name>
</gene>
<dbReference type="SUPFAM" id="SSF46785">
    <property type="entry name" value="Winged helix' DNA-binding domain"/>
    <property type="match status" value="1"/>
</dbReference>
<feature type="compositionally biased region" description="Low complexity" evidence="4">
    <location>
        <begin position="377"/>
        <end position="389"/>
    </location>
</feature>
<dbReference type="PROSITE" id="PS51000">
    <property type="entry name" value="HTH_DEOR_2"/>
    <property type="match status" value="1"/>
</dbReference>
<dbReference type="PRINTS" id="PR00037">
    <property type="entry name" value="HTHLACR"/>
</dbReference>
<proteinExistence type="predicted"/>
<dbReference type="Gene3D" id="1.10.10.10">
    <property type="entry name" value="Winged helix-like DNA-binding domain superfamily/Winged helix DNA-binding domain"/>
    <property type="match status" value="1"/>
</dbReference>
<dbReference type="RefSeq" id="WP_188335293.1">
    <property type="nucleotide sequence ID" value="NZ_CP061281.1"/>
</dbReference>
<feature type="region of interest" description="Disordered" evidence="4">
    <location>
        <begin position="365"/>
        <end position="389"/>
    </location>
</feature>
<dbReference type="GO" id="GO:0000976">
    <property type="term" value="F:transcription cis-regulatory region binding"/>
    <property type="evidence" value="ECO:0007669"/>
    <property type="project" value="TreeGrafter"/>
</dbReference>
<evidence type="ECO:0000313" key="7">
    <source>
        <dbReference type="Proteomes" id="UP000516428"/>
    </source>
</evidence>
<dbReference type="InterPro" id="IPR028082">
    <property type="entry name" value="Peripla_BP_I"/>
</dbReference>
<evidence type="ECO:0000313" key="6">
    <source>
        <dbReference type="EMBL" id="QNS02538.1"/>
    </source>
</evidence>
<evidence type="ECO:0000259" key="5">
    <source>
        <dbReference type="PROSITE" id="PS51000"/>
    </source>
</evidence>
<dbReference type="Pfam" id="PF08220">
    <property type="entry name" value="HTH_DeoR"/>
    <property type="match status" value="1"/>
</dbReference>
<organism evidence="6 7">
    <name type="scientific">Streptomyces xanthii</name>
    <dbReference type="NCBI Taxonomy" id="2768069"/>
    <lineage>
        <taxon>Bacteria</taxon>
        <taxon>Bacillati</taxon>
        <taxon>Actinomycetota</taxon>
        <taxon>Actinomycetes</taxon>
        <taxon>Kitasatosporales</taxon>
        <taxon>Streptomycetaceae</taxon>
        <taxon>Streptomyces</taxon>
    </lineage>
</organism>
<evidence type="ECO:0000256" key="1">
    <source>
        <dbReference type="ARBA" id="ARBA00023015"/>
    </source>
</evidence>
<dbReference type="InterPro" id="IPR001034">
    <property type="entry name" value="DeoR_HTH"/>
</dbReference>
<dbReference type="PANTHER" id="PTHR30146">
    <property type="entry name" value="LACI-RELATED TRANSCRIPTIONAL REPRESSOR"/>
    <property type="match status" value="1"/>
</dbReference>
<dbReference type="InterPro" id="IPR018356">
    <property type="entry name" value="Tscrpt_reg_HTH_DeoR_CS"/>
</dbReference>
<keyword evidence="1" id="KW-0805">Transcription regulation</keyword>
<keyword evidence="2" id="KW-0238">DNA-binding</keyword>
<keyword evidence="7" id="KW-1185">Reference proteome</keyword>
<evidence type="ECO:0000256" key="2">
    <source>
        <dbReference type="ARBA" id="ARBA00023125"/>
    </source>
</evidence>
<dbReference type="Gene3D" id="3.40.50.2300">
    <property type="match status" value="2"/>
</dbReference>
<sequence length="389" mass="41181">MRLHVDRRHARVLELLRERGTIRVADLARELGVSPVTLRRDVEALASQGRLLRLHGAVVWPGDTVAGPPERGELAAEVGRAPSGLVVGMVVPTTEYYYAEVVRGAREAVEAAGARLVVALSRYLPGEDTAQVERLLAGGVDGLLLTPSWETGVPGPGEGLRIAERAVPTVLVERSAPHGHPAAALDRVRSDHAHGAAVAVRHLAGLGHRGVALAAQDSPTSAQLRRGHEAAVEALGLDPAPEPSPHPAGTTEADRFERTFAHLREAVEDHGVTAAILHSDADAIVLVPRLRAHGIRVPEDLAVITYDDEVAALADLPLTAVAPAKRTVGHRAATLLLTRLTPGTPPEPAQHLDILPQLRIRRSCGAQSAEAARREWSTPPTTAEPSPSA</sequence>
<dbReference type="KEGG" id="sxn:IAG42_02150"/>
<dbReference type="SMART" id="SM00420">
    <property type="entry name" value="HTH_DEOR"/>
    <property type="match status" value="1"/>
</dbReference>